<proteinExistence type="inferred from homology"/>
<keyword evidence="4 6" id="KW-0862">Zinc</keyword>
<evidence type="ECO:0000313" key="11">
    <source>
        <dbReference type="Proteomes" id="UP000031967"/>
    </source>
</evidence>
<evidence type="ECO:0000259" key="9">
    <source>
        <dbReference type="Pfam" id="PF16491"/>
    </source>
</evidence>
<comment type="similarity">
    <text evidence="6">Belongs to the peptidase M48 family.</text>
</comment>
<feature type="domain" description="Peptidase M48" evidence="8">
    <location>
        <begin position="206"/>
        <end position="409"/>
    </location>
</feature>
<evidence type="ECO:0000256" key="4">
    <source>
        <dbReference type="ARBA" id="ARBA00022833"/>
    </source>
</evidence>
<dbReference type="Proteomes" id="UP000031967">
    <property type="component" value="Unassembled WGS sequence"/>
</dbReference>
<evidence type="ECO:0000256" key="6">
    <source>
        <dbReference type="RuleBase" id="RU003983"/>
    </source>
</evidence>
<keyword evidence="7" id="KW-1133">Transmembrane helix</keyword>
<dbReference type="InterPro" id="IPR027057">
    <property type="entry name" value="CAXX_Prtase_1"/>
</dbReference>
<dbReference type="EMBL" id="JXAK01000078">
    <property type="protein sequence ID" value="KIL38071.1"/>
    <property type="molecule type" value="Genomic_DNA"/>
</dbReference>
<dbReference type="CDD" id="cd07343">
    <property type="entry name" value="M48A_Zmpste24p_like"/>
    <property type="match status" value="1"/>
</dbReference>
<dbReference type="PANTHER" id="PTHR10120">
    <property type="entry name" value="CAAX PRENYL PROTEASE 1"/>
    <property type="match status" value="1"/>
</dbReference>
<evidence type="ECO:0000256" key="2">
    <source>
        <dbReference type="ARBA" id="ARBA00022723"/>
    </source>
</evidence>
<evidence type="ECO:0000256" key="5">
    <source>
        <dbReference type="ARBA" id="ARBA00023049"/>
    </source>
</evidence>
<dbReference type="Gene3D" id="3.30.2010.10">
    <property type="entry name" value="Metalloproteases ('zincins'), catalytic domain"/>
    <property type="match status" value="1"/>
</dbReference>
<keyword evidence="2" id="KW-0479">Metal-binding</keyword>
<dbReference type="RefSeq" id="WP_041051992.1">
    <property type="nucleotide sequence ID" value="NZ_JXAK01000078.1"/>
</dbReference>
<sequence>MRKRWPLWLTLALVVYAAGICLYFTFGNLYAPSPQYAGTPADPGTFMTPEQIHKGESLSRIHSLVYFIATPLHAAVLALLLGFGVRLRNRLESRLRSSLLRTALFVLVFLAVIDLLFLPLDYVLLRVDRGYGLSNTPLSTFLFDHVKDLGVEWVSTGFVAIVLLWLMKRSPKRWWLWLSVISVPLVVFVTFLQPVVLDPLYNKFEPLHNASLKGKILALATSADIPAHQVYEVNMSARTNAVNAYVTGIGQSARIVLWDTTLNKLKDDEILVIMAHEMGHYKEKHIYIETAVGIVVTFALLWASQRLLEQFVRRGGHRFGIRREGPDLAALPALLLIVTMLGIALTPAQNAFSRYLEHRADAYAMRLTGDGDAAIRAFQKIAKDNLSPVKQPPLVVWFRGTHPDLQDRIVFFEQFKK</sequence>
<keyword evidence="11" id="KW-1185">Reference proteome</keyword>
<feature type="transmembrane region" description="Helical" evidence="7">
    <location>
        <begin position="7"/>
        <end position="26"/>
    </location>
</feature>
<feature type="transmembrane region" description="Helical" evidence="7">
    <location>
        <begin position="99"/>
        <end position="120"/>
    </location>
</feature>
<evidence type="ECO:0000256" key="7">
    <source>
        <dbReference type="SAM" id="Phobius"/>
    </source>
</evidence>
<dbReference type="Pfam" id="PF01435">
    <property type="entry name" value="Peptidase_M48"/>
    <property type="match status" value="1"/>
</dbReference>
<evidence type="ECO:0000259" key="8">
    <source>
        <dbReference type="Pfam" id="PF01435"/>
    </source>
</evidence>
<evidence type="ECO:0000256" key="1">
    <source>
        <dbReference type="ARBA" id="ARBA00022670"/>
    </source>
</evidence>
<keyword evidence="7" id="KW-0812">Transmembrane</keyword>
<keyword evidence="1 6" id="KW-0645">Protease</keyword>
<feature type="transmembrane region" description="Helical" evidence="7">
    <location>
        <begin position="64"/>
        <end position="87"/>
    </location>
</feature>
<feature type="transmembrane region" description="Helical" evidence="7">
    <location>
        <begin position="286"/>
        <end position="308"/>
    </location>
</feature>
<feature type="transmembrane region" description="Helical" evidence="7">
    <location>
        <begin position="174"/>
        <end position="196"/>
    </location>
</feature>
<organism evidence="10 11">
    <name type="scientific">Gordoniibacillus kamchatkensis</name>
    <dbReference type="NCBI Taxonomy" id="1590651"/>
    <lineage>
        <taxon>Bacteria</taxon>
        <taxon>Bacillati</taxon>
        <taxon>Bacillota</taxon>
        <taxon>Bacilli</taxon>
        <taxon>Bacillales</taxon>
        <taxon>Paenibacillaceae</taxon>
        <taxon>Gordoniibacillus</taxon>
    </lineage>
</organism>
<feature type="transmembrane region" description="Helical" evidence="7">
    <location>
        <begin position="328"/>
        <end position="348"/>
    </location>
</feature>
<comment type="cofactor">
    <cofactor evidence="6">
        <name>Zn(2+)</name>
        <dbReference type="ChEBI" id="CHEBI:29105"/>
    </cofactor>
    <text evidence="6">Binds 1 zinc ion per subunit.</text>
</comment>
<dbReference type="Pfam" id="PF16491">
    <property type="entry name" value="Peptidase_M48_N"/>
    <property type="match status" value="1"/>
</dbReference>
<reference evidence="10 11" key="1">
    <citation type="submission" date="2014-12" db="EMBL/GenBank/DDBJ databases">
        <title>Draft genome sequence of Paenibacillus kamchatkensis strain B-2647.</title>
        <authorList>
            <person name="Karlyshev A.V."/>
            <person name="Kudryashova E.B."/>
        </authorList>
    </citation>
    <scope>NUCLEOTIDE SEQUENCE [LARGE SCALE GENOMIC DNA]</scope>
    <source>
        <strain evidence="10 11">VKM B-2647</strain>
    </source>
</reference>
<dbReference type="InterPro" id="IPR032456">
    <property type="entry name" value="Peptidase_M48_N"/>
</dbReference>
<keyword evidence="3 6" id="KW-0378">Hydrolase</keyword>
<feature type="domain" description="CAAX prenyl protease 1 N-terminal" evidence="9">
    <location>
        <begin position="46"/>
        <end position="203"/>
    </location>
</feature>
<evidence type="ECO:0000313" key="10">
    <source>
        <dbReference type="EMBL" id="KIL38071.1"/>
    </source>
</evidence>
<keyword evidence="7" id="KW-0472">Membrane</keyword>
<gene>
    <name evidence="10" type="ORF">SD70_28810</name>
</gene>
<evidence type="ECO:0000256" key="3">
    <source>
        <dbReference type="ARBA" id="ARBA00022801"/>
    </source>
</evidence>
<feature type="transmembrane region" description="Helical" evidence="7">
    <location>
        <begin position="149"/>
        <end position="167"/>
    </location>
</feature>
<dbReference type="InterPro" id="IPR001915">
    <property type="entry name" value="Peptidase_M48"/>
</dbReference>
<protein>
    <submittedName>
        <fullName evidence="10">Peptidase M48</fullName>
    </submittedName>
</protein>
<accession>A0ABR5AAK1</accession>
<name>A0ABR5AAK1_9BACL</name>
<comment type="caution">
    <text evidence="10">The sequence shown here is derived from an EMBL/GenBank/DDBJ whole genome shotgun (WGS) entry which is preliminary data.</text>
</comment>
<keyword evidence="5 6" id="KW-0482">Metalloprotease</keyword>